<dbReference type="AlphaFoldDB" id="A0AA38HWE8"/>
<keyword evidence="2" id="KW-0732">Signal</keyword>
<evidence type="ECO:0000256" key="2">
    <source>
        <dbReference type="SAM" id="SignalP"/>
    </source>
</evidence>
<evidence type="ECO:0000313" key="6">
    <source>
        <dbReference type="Proteomes" id="UP001168821"/>
    </source>
</evidence>
<dbReference type="Pfam" id="PF05199">
    <property type="entry name" value="GMC_oxred_C"/>
    <property type="match status" value="1"/>
</dbReference>
<dbReference type="InterPro" id="IPR007867">
    <property type="entry name" value="GMC_OxRtase_C"/>
</dbReference>
<dbReference type="InterPro" id="IPR000172">
    <property type="entry name" value="GMC_OxRdtase_N"/>
</dbReference>
<comment type="caution">
    <text evidence="5">The sequence shown here is derived from an EMBL/GenBank/DDBJ whole genome shotgun (WGS) entry which is preliminary data.</text>
</comment>
<dbReference type="Pfam" id="PF00732">
    <property type="entry name" value="GMC_oxred_N"/>
    <property type="match status" value="1"/>
</dbReference>
<organism evidence="5 6">
    <name type="scientific">Zophobas morio</name>
    <dbReference type="NCBI Taxonomy" id="2755281"/>
    <lineage>
        <taxon>Eukaryota</taxon>
        <taxon>Metazoa</taxon>
        <taxon>Ecdysozoa</taxon>
        <taxon>Arthropoda</taxon>
        <taxon>Hexapoda</taxon>
        <taxon>Insecta</taxon>
        <taxon>Pterygota</taxon>
        <taxon>Neoptera</taxon>
        <taxon>Endopterygota</taxon>
        <taxon>Coleoptera</taxon>
        <taxon>Polyphaga</taxon>
        <taxon>Cucujiformia</taxon>
        <taxon>Tenebrionidae</taxon>
        <taxon>Zophobas</taxon>
    </lineage>
</organism>
<proteinExistence type="inferred from homology"/>
<dbReference type="GO" id="GO:0050660">
    <property type="term" value="F:flavin adenine dinucleotide binding"/>
    <property type="evidence" value="ECO:0007669"/>
    <property type="project" value="InterPro"/>
</dbReference>
<keyword evidence="6" id="KW-1185">Reference proteome</keyword>
<dbReference type="GO" id="GO:0016614">
    <property type="term" value="F:oxidoreductase activity, acting on CH-OH group of donors"/>
    <property type="evidence" value="ECO:0007669"/>
    <property type="project" value="InterPro"/>
</dbReference>
<dbReference type="Gene3D" id="3.30.560.10">
    <property type="entry name" value="Glucose Oxidase, domain 3"/>
    <property type="match status" value="2"/>
</dbReference>
<protein>
    <submittedName>
        <fullName evidence="5">Uncharacterized protein</fullName>
    </submittedName>
</protein>
<dbReference type="InterPro" id="IPR012132">
    <property type="entry name" value="GMC_OxRdtase"/>
</dbReference>
<evidence type="ECO:0000259" key="3">
    <source>
        <dbReference type="Pfam" id="PF00732"/>
    </source>
</evidence>
<sequence>MLANLFPVLLLLVPSLCQYDIATVEYYVQLITDLYKNGETYEWPTNAHEYYSNTKRQKYGSYDFVVIGAGAGGSVAASRLSEIESWNVLVLEAGVYGDNATDVPDLYTPVRYTNYNWAYNSTPQKTCCLGAQNQICLYPRDRGVGGSTLINGLVYARGYKSDFDRWEKFANDKRWGYDSVLRYFKKSENFVHNDKQAPYDPAYHGTGGYLQVTYHQPQSPQLNAFLEANKELGFEIADYNANKLGASPVQTNTNASLQGSPLRACRKHKNLSESYWYCAIRQVSSNLYHPLGTCPMGTDPINGAVVDSKLKVFGFRNLRIADASVFPSPLAGHPNAPTVMVGEQLEDLVKLTYNGKYD</sequence>
<evidence type="ECO:0000259" key="4">
    <source>
        <dbReference type="Pfam" id="PF05199"/>
    </source>
</evidence>
<dbReference type="Gene3D" id="3.50.50.60">
    <property type="entry name" value="FAD/NAD(P)-binding domain"/>
    <property type="match status" value="2"/>
</dbReference>
<evidence type="ECO:0000313" key="5">
    <source>
        <dbReference type="EMBL" id="KAJ3644462.1"/>
    </source>
</evidence>
<feature type="chain" id="PRO_5041356656" evidence="2">
    <location>
        <begin position="18"/>
        <end position="358"/>
    </location>
</feature>
<feature type="domain" description="Glucose-methanol-choline oxidoreductase C-terminal" evidence="4">
    <location>
        <begin position="254"/>
        <end position="342"/>
    </location>
</feature>
<evidence type="ECO:0000256" key="1">
    <source>
        <dbReference type="ARBA" id="ARBA00010790"/>
    </source>
</evidence>
<dbReference type="PANTHER" id="PTHR11552:SF158">
    <property type="entry name" value="GH23626P-RELATED"/>
    <property type="match status" value="1"/>
</dbReference>
<name>A0AA38HWE8_9CUCU</name>
<comment type="similarity">
    <text evidence="1">Belongs to the GMC oxidoreductase family.</text>
</comment>
<dbReference type="EMBL" id="JALNTZ010000007">
    <property type="protein sequence ID" value="KAJ3644462.1"/>
    <property type="molecule type" value="Genomic_DNA"/>
</dbReference>
<accession>A0AA38HWE8</accession>
<dbReference type="PANTHER" id="PTHR11552">
    <property type="entry name" value="GLUCOSE-METHANOL-CHOLINE GMC OXIDOREDUCTASE"/>
    <property type="match status" value="1"/>
</dbReference>
<dbReference type="Proteomes" id="UP001168821">
    <property type="component" value="Unassembled WGS sequence"/>
</dbReference>
<feature type="signal peptide" evidence="2">
    <location>
        <begin position="1"/>
        <end position="17"/>
    </location>
</feature>
<gene>
    <name evidence="5" type="ORF">Zmor_022189</name>
</gene>
<reference evidence="5" key="1">
    <citation type="journal article" date="2023" name="G3 (Bethesda)">
        <title>Whole genome assemblies of Zophobas morio and Tenebrio molitor.</title>
        <authorList>
            <person name="Kaur S."/>
            <person name="Stinson S.A."/>
            <person name="diCenzo G.C."/>
        </authorList>
    </citation>
    <scope>NUCLEOTIDE SEQUENCE</scope>
    <source>
        <strain evidence="5">QUZm001</strain>
    </source>
</reference>
<feature type="domain" description="Glucose-methanol-choline oxidoreductase N-terminal" evidence="3">
    <location>
        <begin position="62"/>
        <end position="243"/>
    </location>
</feature>
<dbReference type="InterPro" id="IPR036188">
    <property type="entry name" value="FAD/NAD-bd_sf"/>
</dbReference>
<dbReference type="SUPFAM" id="SSF51905">
    <property type="entry name" value="FAD/NAD(P)-binding domain"/>
    <property type="match status" value="1"/>
</dbReference>